<comment type="catalytic activity">
    <reaction evidence="11">
        <text>N-terminal L-seryl-[histone H4] + acetyl-CoA = N-terminal N(alpha)-acetyl-L-seryl-[histone H4] + CoA + H(+)</text>
        <dbReference type="Rhea" id="RHEA:50596"/>
        <dbReference type="Rhea" id="RHEA-COMP:12740"/>
        <dbReference type="Rhea" id="RHEA-COMP:12743"/>
        <dbReference type="ChEBI" id="CHEBI:15378"/>
        <dbReference type="ChEBI" id="CHEBI:57287"/>
        <dbReference type="ChEBI" id="CHEBI:57288"/>
        <dbReference type="ChEBI" id="CHEBI:64738"/>
        <dbReference type="ChEBI" id="CHEBI:83690"/>
        <dbReference type="EC" id="2.3.1.257"/>
    </reaction>
</comment>
<dbReference type="HOGENOM" id="CLU_051699_1_2_1"/>
<accession>A0A0D0A220</accession>
<evidence type="ECO:0000259" key="12">
    <source>
        <dbReference type="PROSITE" id="PS51186"/>
    </source>
</evidence>
<dbReference type="GO" id="GO:0010485">
    <property type="term" value="F:histone H4 acetyltransferase activity"/>
    <property type="evidence" value="ECO:0007669"/>
    <property type="project" value="InterPro"/>
</dbReference>
<name>A0A0D0A220_9AGAM</name>
<keyword evidence="7" id="KW-0808">Transferase</keyword>
<evidence type="ECO:0000256" key="9">
    <source>
        <dbReference type="ARBA" id="ARBA00023315"/>
    </source>
</evidence>
<evidence type="ECO:0000256" key="3">
    <source>
        <dbReference type="ARBA" id="ARBA00008870"/>
    </source>
</evidence>
<dbReference type="STRING" id="765257.A0A0D0A220"/>
<evidence type="ECO:0000256" key="7">
    <source>
        <dbReference type="ARBA" id="ARBA00022679"/>
    </source>
</evidence>
<dbReference type="Proteomes" id="UP000054018">
    <property type="component" value="Unassembled WGS sequence"/>
</dbReference>
<dbReference type="OrthoDB" id="424551at2759"/>
<gene>
    <name evidence="13" type="ORF">PISMIDRAFT_673495</name>
</gene>
<dbReference type="Pfam" id="PF00583">
    <property type="entry name" value="Acetyltransf_1"/>
    <property type="match status" value="1"/>
</dbReference>
<keyword evidence="8" id="KW-0539">Nucleus</keyword>
<dbReference type="SUPFAM" id="SSF55729">
    <property type="entry name" value="Acyl-CoA N-acyltransferases (Nat)"/>
    <property type="match status" value="1"/>
</dbReference>
<feature type="domain" description="N-acetyltransferase" evidence="12">
    <location>
        <begin position="1"/>
        <end position="116"/>
    </location>
</feature>
<reference evidence="13 14" key="1">
    <citation type="submission" date="2014-04" db="EMBL/GenBank/DDBJ databases">
        <authorList>
            <consortium name="DOE Joint Genome Institute"/>
            <person name="Kuo A."/>
            <person name="Kohler A."/>
            <person name="Costa M.D."/>
            <person name="Nagy L.G."/>
            <person name="Floudas D."/>
            <person name="Copeland A."/>
            <person name="Barry K.W."/>
            <person name="Cichocki N."/>
            <person name="Veneault-Fourrey C."/>
            <person name="LaButti K."/>
            <person name="Lindquist E.A."/>
            <person name="Lipzen A."/>
            <person name="Lundell T."/>
            <person name="Morin E."/>
            <person name="Murat C."/>
            <person name="Sun H."/>
            <person name="Tunlid A."/>
            <person name="Henrissat B."/>
            <person name="Grigoriev I.V."/>
            <person name="Hibbett D.S."/>
            <person name="Martin F."/>
            <person name="Nordberg H.P."/>
            <person name="Cantor M.N."/>
            <person name="Hua S.X."/>
        </authorList>
    </citation>
    <scope>NUCLEOTIDE SEQUENCE [LARGE SCALE GENOMIC DNA]</scope>
    <source>
        <strain evidence="13 14">441</strain>
    </source>
</reference>
<evidence type="ECO:0000256" key="2">
    <source>
        <dbReference type="ARBA" id="ARBA00004496"/>
    </source>
</evidence>
<dbReference type="InterPro" id="IPR000182">
    <property type="entry name" value="GNAT_dom"/>
</dbReference>
<evidence type="ECO:0000256" key="8">
    <source>
        <dbReference type="ARBA" id="ARBA00023242"/>
    </source>
</evidence>
<dbReference type="PANTHER" id="PTHR20531:SF1">
    <property type="entry name" value="N-ALPHA-ACETYLTRANSFERASE 40"/>
    <property type="match status" value="1"/>
</dbReference>
<dbReference type="PROSITE" id="PS51186">
    <property type="entry name" value="GNAT"/>
    <property type="match status" value="1"/>
</dbReference>
<dbReference type="InterPro" id="IPR016181">
    <property type="entry name" value="Acyl_CoA_acyltransferase"/>
</dbReference>
<evidence type="ECO:0000313" key="14">
    <source>
        <dbReference type="Proteomes" id="UP000054018"/>
    </source>
</evidence>
<evidence type="ECO:0000256" key="1">
    <source>
        <dbReference type="ARBA" id="ARBA00004123"/>
    </source>
</evidence>
<evidence type="ECO:0000256" key="11">
    <source>
        <dbReference type="ARBA" id="ARBA00049524"/>
    </source>
</evidence>
<evidence type="ECO:0000256" key="5">
    <source>
        <dbReference type="ARBA" id="ARBA00015043"/>
    </source>
</evidence>
<comment type="catalytic activity">
    <reaction evidence="10">
        <text>N-terminal L-seryl-[histone H2A] + acetyl-CoA = N-terminal N(alpha)-acetyl-L-seryl-[histone H2A] + CoA + H(+)</text>
        <dbReference type="Rhea" id="RHEA:50600"/>
        <dbReference type="Rhea" id="RHEA-COMP:12742"/>
        <dbReference type="Rhea" id="RHEA-COMP:12744"/>
        <dbReference type="ChEBI" id="CHEBI:15378"/>
        <dbReference type="ChEBI" id="CHEBI:57287"/>
        <dbReference type="ChEBI" id="CHEBI:57288"/>
        <dbReference type="ChEBI" id="CHEBI:64738"/>
        <dbReference type="ChEBI" id="CHEBI:83690"/>
        <dbReference type="EC" id="2.3.1.257"/>
    </reaction>
</comment>
<dbReference type="InterPro" id="IPR039949">
    <property type="entry name" value="NAA40"/>
</dbReference>
<dbReference type="AlphaFoldDB" id="A0A0D0A220"/>
<keyword evidence="14" id="KW-1185">Reference proteome</keyword>
<dbReference type="GO" id="GO:0005737">
    <property type="term" value="C:cytoplasm"/>
    <property type="evidence" value="ECO:0007669"/>
    <property type="project" value="UniProtKB-SubCell"/>
</dbReference>
<proteinExistence type="inferred from homology"/>
<evidence type="ECO:0000256" key="4">
    <source>
        <dbReference type="ARBA" id="ARBA00012950"/>
    </source>
</evidence>
<dbReference type="GO" id="GO:0005634">
    <property type="term" value="C:nucleus"/>
    <property type="evidence" value="ECO:0007669"/>
    <property type="project" value="UniProtKB-SubCell"/>
</dbReference>
<comment type="similarity">
    <text evidence="3">Belongs to the acetyltransferase family. NAA40 subfamily.</text>
</comment>
<organism evidence="13 14">
    <name type="scientific">Pisolithus microcarpus 441</name>
    <dbReference type="NCBI Taxonomy" id="765257"/>
    <lineage>
        <taxon>Eukaryota</taxon>
        <taxon>Fungi</taxon>
        <taxon>Dikarya</taxon>
        <taxon>Basidiomycota</taxon>
        <taxon>Agaricomycotina</taxon>
        <taxon>Agaricomycetes</taxon>
        <taxon>Agaricomycetidae</taxon>
        <taxon>Boletales</taxon>
        <taxon>Sclerodermatineae</taxon>
        <taxon>Pisolithaceae</taxon>
        <taxon>Pisolithus</taxon>
    </lineage>
</organism>
<dbReference type="GO" id="GO:1990189">
    <property type="term" value="F:protein N-terminal-serine acetyltransferase activity"/>
    <property type="evidence" value="ECO:0007669"/>
    <property type="project" value="UniProtKB-EC"/>
</dbReference>
<dbReference type="PANTHER" id="PTHR20531">
    <property type="entry name" value="N-ALPHA-ACETYLTRANSFERASE 40"/>
    <property type="match status" value="1"/>
</dbReference>
<comment type="subcellular location">
    <subcellularLocation>
        <location evidence="2">Cytoplasm</location>
    </subcellularLocation>
    <subcellularLocation>
        <location evidence="1">Nucleus</location>
    </subcellularLocation>
</comment>
<dbReference type="EC" id="2.3.1.257" evidence="4"/>
<evidence type="ECO:0000256" key="6">
    <source>
        <dbReference type="ARBA" id="ARBA00022490"/>
    </source>
</evidence>
<dbReference type="EMBL" id="KN833692">
    <property type="protein sequence ID" value="KIK28487.1"/>
    <property type="molecule type" value="Genomic_DNA"/>
</dbReference>
<evidence type="ECO:0000256" key="10">
    <source>
        <dbReference type="ARBA" id="ARBA00047821"/>
    </source>
</evidence>
<evidence type="ECO:0000313" key="13">
    <source>
        <dbReference type="EMBL" id="KIK28487.1"/>
    </source>
</evidence>
<protein>
    <recommendedName>
        <fullName evidence="5">N-alpha-acetyltransferase 40</fullName>
        <ecNumber evidence="4">2.3.1.257</ecNumber>
    </recommendedName>
</protein>
<keyword evidence="6" id="KW-0963">Cytoplasm</keyword>
<keyword evidence="9" id="KW-0012">Acyltransferase</keyword>
<reference evidence="14" key="2">
    <citation type="submission" date="2015-01" db="EMBL/GenBank/DDBJ databases">
        <title>Evolutionary Origins and Diversification of the Mycorrhizal Mutualists.</title>
        <authorList>
            <consortium name="DOE Joint Genome Institute"/>
            <consortium name="Mycorrhizal Genomics Consortium"/>
            <person name="Kohler A."/>
            <person name="Kuo A."/>
            <person name="Nagy L.G."/>
            <person name="Floudas D."/>
            <person name="Copeland A."/>
            <person name="Barry K.W."/>
            <person name="Cichocki N."/>
            <person name="Veneault-Fourrey C."/>
            <person name="LaButti K."/>
            <person name="Lindquist E.A."/>
            <person name="Lipzen A."/>
            <person name="Lundell T."/>
            <person name="Morin E."/>
            <person name="Murat C."/>
            <person name="Riley R."/>
            <person name="Ohm R."/>
            <person name="Sun H."/>
            <person name="Tunlid A."/>
            <person name="Henrissat B."/>
            <person name="Grigoriev I.V."/>
            <person name="Hibbett D.S."/>
            <person name="Martin F."/>
        </authorList>
    </citation>
    <scope>NUCLEOTIDE SEQUENCE [LARGE SCALE GENOMIC DNA]</scope>
    <source>
        <strain evidence="14">441</strain>
    </source>
</reference>
<sequence length="116" mass="13344">MYTLYVNSSFGWAPRSKKQEMFDARSRFIIAYQEDTPTLNPPNIVAYTMFRFDKEEHQNVVYCYELQVSESARHCGLGKLLTQKLSDIGATWGMEKVMLTVFKANQSAFSFYSSVG</sequence>
<dbReference type="GO" id="GO:0043998">
    <property type="term" value="F:histone H2A acetyltransferase activity"/>
    <property type="evidence" value="ECO:0007669"/>
    <property type="project" value="InterPro"/>
</dbReference>
<dbReference type="Gene3D" id="3.40.630.30">
    <property type="match status" value="1"/>
</dbReference>